<feature type="domain" description="HTH asnC-type" evidence="4">
    <location>
        <begin position="1"/>
        <end position="62"/>
    </location>
</feature>
<dbReference type="EMBL" id="FRCP01000020">
    <property type="protein sequence ID" value="SHM87403.1"/>
    <property type="molecule type" value="Genomic_DNA"/>
</dbReference>
<dbReference type="GO" id="GO:0005829">
    <property type="term" value="C:cytosol"/>
    <property type="evidence" value="ECO:0007669"/>
    <property type="project" value="TreeGrafter"/>
</dbReference>
<organism evidence="5 6">
    <name type="scientific">Anaerosporobacter mobilis DSM 15930</name>
    <dbReference type="NCBI Taxonomy" id="1120996"/>
    <lineage>
        <taxon>Bacteria</taxon>
        <taxon>Bacillati</taxon>
        <taxon>Bacillota</taxon>
        <taxon>Clostridia</taxon>
        <taxon>Lachnospirales</taxon>
        <taxon>Lachnospiraceae</taxon>
        <taxon>Anaerosporobacter</taxon>
    </lineage>
</organism>
<dbReference type="GO" id="GO:0043200">
    <property type="term" value="P:response to amino acid"/>
    <property type="evidence" value="ECO:0007669"/>
    <property type="project" value="TreeGrafter"/>
</dbReference>
<dbReference type="PANTHER" id="PTHR30154:SF53">
    <property type="entry name" value="HTH-TYPE TRANSCRIPTIONAL REGULATOR LRPC"/>
    <property type="match status" value="1"/>
</dbReference>
<keyword evidence="2" id="KW-0238">DNA-binding</keyword>
<dbReference type="STRING" id="1120996.SAMN02746066_03678"/>
<dbReference type="PANTHER" id="PTHR30154">
    <property type="entry name" value="LEUCINE-RESPONSIVE REGULATORY PROTEIN"/>
    <property type="match status" value="1"/>
</dbReference>
<proteinExistence type="predicted"/>
<dbReference type="Gene3D" id="1.10.10.10">
    <property type="entry name" value="Winged helix-like DNA-binding domain superfamily/Winged helix DNA-binding domain"/>
    <property type="match status" value="1"/>
</dbReference>
<dbReference type="SUPFAM" id="SSF54909">
    <property type="entry name" value="Dimeric alpha+beta barrel"/>
    <property type="match status" value="1"/>
</dbReference>
<dbReference type="SMART" id="SM00344">
    <property type="entry name" value="HTH_ASNC"/>
    <property type="match status" value="1"/>
</dbReference>
<keyword evidence="3" id="KW-0804">Transcription</keyword>
<dbReference type="PRINTS" id="PR00033">
    <property type="entry name" value="HTHASNC"/>
</dbReference>
<dbReference type="InterPro" id="IPR019887">
    <property type="entry name" value="Tscrpt_reg_AsnC/Lrp_C"/>
</dbReference>
<evidence type="ECO:0000256" key="2">
    <source>
        <dbReference type="ARBA" id="ARBA00023125"/>
    </source>
</evidence>
<dbReference type="InterPro" id="IPR000485">
    <property type="entry name" value="AsnC-type_HTH_dom"/>
</dbReference>
<evidence type="ECO:0000256" key="1">
    <source>
        <dbReference type="ARBA" id="ARBA00023015"/>
    </source>
</evidence>
<dbReference type="InterPro" id="IPR011991">
    <property type="entry name" value="ArsR-like_HTH"/>
</dbReference>
<evidence type="ECO:0000313" key="6">
    <source>
        <dbReference type="Proteomes" id="UP000184038"/>
    </source>
</evidence>
<dbReference type="Pfam" id="PF01037">
    <property type="entry name" value="AsnC_trans_reg"/>
    <property type="match status" value="1"/>
</dbReference>
<dbReference type="CDD" id="cd00090">
    <property type="entry name" value="HTH_ARSR"/>
    <property type="match status" value="1"/>
</dbReference>
<dbReference type="InterPro" id="IPR019888">
    <property type="entry name" value="Tscrpt_reg_AsnC-like"/>
</dbReference>
<dbReference type="InterPro" id="IPR036390">
    <property type="entry name" value="WH_DNA-bd_sf"/>
</dbReference>
<name>A0A1M7M9L2_9FIRM</name>
<dbReference type="OrthoDB" id="66249at2"/>
<dbReference type="GO" id="GO:0043565">
    <property type="term" value="F:sequence-specific DNA binding"/>
    <property type="evidence" value="ECO:0007669"/>
    <property type="project" value="InterPro"/>
</dbReference>
<keyword evidence="6" id="KW-1185">Reference proteome</keyword>
<reference evidence="5 6" key="1">
    <citation type="submission" date="2016-11" db="EMBL/GenBank/DDBJ databases">
        <authorList>
            <person name="Jaros S."/>
            <person name="Januszkiewicz K."/>
            <person name="Wedrychowicz H."/>
        </authorList>
    </citation>
    <scope>NUCLEOTIDE SEQUENCE [LARGE SCALE GENOMIC DNA]</scope>
    <source>
        <strain evidence="5 6">DSM 15930</strain>
    </source>
</reference>
<dbReference type="AlphaFoldDB" id="A0A1M7M9L2"/>
<dbReference type="Pfam" id="PF13404">
    <property type="entry name" value="HTH_AsnC-type"/>
    <property type="match status" value="1"/>
</dbReference>
<keyword evidence="1" id="KW-0805">Transcription regulation</keyword>
<dbReference type="InterPro" id="IPR011008">
    <property type="entry name" value="Dimeric_a/b-barrel"/>
</dbReference>
<evidence type="ECO:0000256" key="3">
    <source>
        <dbReference type="ARBA" id="ARBA00023163"/>
    </source>
</evidence>
<accession>A0A1M7M9L2</accession>
<dbReference type="Gene3D" id="3.30.70.920">
    <property type="match status" value="1"/>
</dbReference>
<evidence type="ECO:0000259" key="4">
    <source>
        <dbReference type="PROSITE" id="PS50956"/>
    </source>
</evidence>
<dbReference type="SUPFAM" id="SSF46785">
    <property type="entry name" value="Winged helix' DNA-binding domain"/>
    <property type="match status" value="1"/>
</dbReference>
<evidence type="ECO:0000313" key="5">
    <source>
        <dbReference type="EMBL" id="SHM87403.1"/>
    </source>
</evidence>
<gene>
    <name evidence="5" type="ORF">SAMN02746066_03678</name>
</gene>
<sequence length="155" mass="17274">MDKIDKKIIGLLQENARYSLKQLAEKVFLSSPAVAARIERLEKENIITGYHASINPIKLGYHITAFINLEMSPTKKDTFYPFVQQCPNVIECNCVTGSYSMLIKVCFPSTMELDSFIGHLQKFGTTKTQIVFSTSVPHRGISITAEDVEAGVSNL</sequence>
<dbReference type="RefSeq" id="WP_073290011.1">
    <property type="nucleotide sequence ID" value="NZ_FRCP01000020.1"/>
</dbReference>
<protein>
    <submittedName>
        <fullName evidence="5">Lrp/AsnC family transcriptional regulator, leucine-responsive regulatory protein</fullName>
    </submittedName>
</protein>
<dbReference type="InterPro" id="IPR036388">
    <property type="entry name" value="WH-like_DNA-bd_sf"/>
</dbReference>
<dbReference type="PROSITE" id="PS50956">
    <property type="entry name" value="HTH_ASNC_2"/>
    <property type="match status" value="1"/>
</dbReference>
<dbReference type="Proteomes" id="UP000184038">
    <property type="component" value="Unassembled WGS sequence"/>
</dbReference>